<keyword evidence="3" id="KW-1185">Reference proteome</keyword>
<evidence type="ECO:0000256" key="1">
    <source>
        <dbReference type="SAM" id="SignalP"/>
    </source>
</evidence>
<dbReference type="RefSeq" id="WP_382376831.1">
    <property type="nucleotide sequence ID" value="NZ_JBHRZI010000023.1"/>
</dbReference>
<comment type="caution">
    <text evidence="2">The sequence shown here is derived from an EMBL/GenBank/DDBJ whole genome shotgun (WGS) entry which is preliminary data.</text>
</comment>
<reference evidence="3" key="1">
    <citation type="journal article" date="2019" name="Int. J. Syst. Evol. Microbiol.">
        <title>The Global Catalogue of Microorganisms (GCM) 10K type strain sequencing project: providing services to taxonomists for standard genome sequencing and annotation.</title>
        <authorList>
            <consortium name="The Broad Institute Genomics Platform"/>
            <consortium name="The Broad Institute Genome Sequencing Center for Infectious Disease"/>
            <person name="Wu L."/>
            <person name="Ma J."/>
        </authorList>
    </citation>
    <scope>NUCLEOTIDE SEQUENCE [LARGE SCALE GENOMIC DNA]</scope>
    <source>
        <strain evidence="3">CGMCC 4.7405</strain>
    </source>
</reference>
<protein>
    <submittedName>
        <fullName evidence="2">Uncharacterized protein</fullName>
    </submittedName>
</protein>
<name>A0ABV8BZT6_9PSEU</name>
<evidence type="ECO:0000313" key="2">
    <source>
        <dbReference type="EMBL" id="MFC3895285.1"/>
    </source>
</evidence>
<keyword evidence="1" id="KW-0732">Signal</keyword>
<evidence type="ECO:0000313" key="3">
    <source>
        <dbReference type="Proteomes" id="UP001595690"/>
    </source>
</evidence>
<dbReference type="EMBL" id="JBHRZI010000023">
    <property type="protein sequence ID" value="MFC3895285.1"/>
    <property type="molecule type" value="Genomic_DNA"/>
</dbReference>
<dbReference type="Proteomes" id="UP001595690">
    <property type="component" value="Unassembled WGS sequence"/>
</dbReference>
<feature type="chain" id="PRO_5046477355" evidence="1">
    <location>
        <begin position="26"/>
        <end position="96"/>
    </location>
</feature>
<organism evidence="2 3">
    <name type="scientific">Lentzea rhizosphaerae</name>
    <dbReference type="NCBI Taxonomy" id="2041025"/>
    <lineage>
        <taxon>Bacteria</taxon>
        <taxon>Bacillati</taxon>
        <taxon>Actinomycetota</taxon>
        <taxon>Actinomycetes</taxon>
        <taxon>Pseudonocardiales</taxon>
        <taxon>Pseudonocardiaceae</taxon>
        <taxon>Lentzea</taxon>
    </lineage>
</organism>
<sequence length="96" mass="10377">MRTTGVALVLASAAATVLGVTPASAASTFMTFDLAYRGNKFPSQSAAINETRPAADRKCVQTYGFRARGVEPGMLYGLQQPDGSNRWVQPWRCYSN</sequence>
<accession>A0ABV8BZT6</accession>
<gene>
    <name evidence="2" type="ORF">ACFOWZ_27720</name>
</gene>
<feature type="signal peptide" evidence="1">
    <location>
        <begin position="1"/>
        <end position="25"/>
    </location>
</feature>
<proteinExistence type="predicted"/>